<accession>A0A803L3Q2</accession>
<keyword evidence="2" id="KW-1185">Reference proteome</keyword>
<sequence length="117" mass="13338">MTTRAQHGIFKPNRKYDDYALTSTTTPPISPLPRSHLSALKDPNWYKAMCEEYNAMVQTHTWDLVPRPPNANVIRARVTLLFSSTDEAPIQLISCCMLMISFSPAHLTLFARRLFLS</sequence>
<organism evidence="1 2">
    <name type="scientific">Chenopodium quinoa</name>
    <name type="common">Quinoa</name>
    <dbReference type="NCBI Taxonomy" id="63459"/>
    <lineage>
        <taxon>Eukaryota</taxon>
        <taxon>Viridiplantae</taxon>
        <taxon>Streptophyta</taxon>
        <taxon>Embryophyta</taxon>
        <taxon>Tracheophyta</taxon>
        <taxon>Spermatophyta</taxon>
        <taxon>Magnoliopsida</taxon>
        <taxon>eudicotyledons</taxon>
        <taxon>Gunneridae</taxon>
        <taxon>Pentapetalae</taxon>
        <taxon>Caryophyllales</taxon>
        <taxon>Chenopodiaceae</taxon>
        <taxon>Chenopodioideae</taxon>
        <taxon>Atripliceae</taxon>
        <taxon>Chenopodium</taxon>
    </lineage>
</organism>
<dbReference type="EnsemblPlants" id="AUR62006491-RA">
    <property type="protein sequence ID" value="AUR62006491-RA:cds"/>
    <property type="gene ID" value="AUR62006491"/>
</dbReference>
<name>A0A803L3Q2_CHEQI</name>
<dbReference type="Proteomes" id="UP000596660">
    <property type="component" value="Unplaced"/>
</dbReference>
<evidence type="ECO:0000313" key="2">
    <source>
        <dbReference type="Proteomes" id="UP000596660"/>
    </source>
</evidence>
<protein>
    <submittedName>
        <fullName evidence="1">Uncharacterized protein</fullName>
    </submittedName>
</protein>
<reference evidence="1" key="2">
    <citation type="submission" date="2021-03" db="UniProtKB">
        <authorList>
            <consortium name="EnsemblPlants"/>
        </authorList>
    </citation>
    <scope>IDENTIFICATION</scope>
</reference>
<reference evidence="1" key="1">
    <citation type="journal article" date="2017" name="Nature">
        <title>The genome of Chenopodium quinoa.</title>
        <authorList>
            <person name="Jarvis D.E."/>
            <person name="Ho Y.S."/>
            <person name="Lightfoot D.J."/>
            <person name="Schmoeckel S.M."/>
            <person name="Li B."/>
            <person name="Borm T.J.A."/>
            <person name="Ohyanagi H."/>
            <person name="Mineta K."/>
            <person name="Michell C.T."/>
            <person name="Saber N."/>
            <person name="Kharbatia N.M."/>
            <person name="Rupper R.R."/>
            <person name="Sharp A.R."/>
            <person name="Dally N."/>
            <person name="Boughton B.A."/>
            <person name="Woo Y.H."/>
            <person name="Gao G."/>
            <person name="Schijlen E.G.W.M."/>
            <person name="Guo X."/>
            <person name="Momin A.A."/>
            <person name="Negrao S."/>
            <person name="Al-Babili S."/>
            <person name="Gehring C."/>
            <person name="Roessner U."/>
            <person name="Jung C."/>
            <person name="Murphy K."/>
            <person name="Arold S.T."/>
            <person name="Gojobori T."/>
            <person name="van der Linden C.G."/>
            <person name="van Loo E.N."/>
            <person name="Jellen E.N."/>
            <person name="Maughan P.J."/>
            <person name="Tester M."/>
        </authorList>
    </citation>
    <scope>NUCLEOTIDE SEQUENCE [LARGE SCALE GENOMIC DNA]</scope>
    <source>
        <strain evidence="1">cv. PI 614886</strain>
    </source>
</reference>
<proteinExistence type="predicted"/>
<dbReference type="Gramene" id="AUR62006491-RA">
    <property type="protein sequence ID" value="AUR62006491-RA:cds"/>
    <property type="gene ID" value="AUR62006491"/>
</dbReference>
<evidence type="ECO:0000313" key="1">
    <source>
        <dbReference type="EnsemblPlants" id="AUR62006491-RA:cds"/>
    </source>
</evidence>
<dbReference type="AlphaFoldDB" id="A0A803L3Q2"/>
<dbReference type="OMA" id="MCEEYNA"/>